<feature type="compositionally biased region" description="Polar residues" evidence="6">
    <location>
        <begin position="18"/>
        <end position="44"/>
    </location>
</feature>
<dbReference type="AlphaFoldDB" id="A0A2P7YD57"/>
<dbReference type="GO" id="GO:0005886">
    <property type="term" value="C:plasma membrane"/>
    <property type="evidence" value="ECO:0007669"/>
    <property type="project" value="UniProtKB-SubCell"/>
</dbReference>
<dbReference type="OrthoDB" id="199599at2759"/>
<dbReference type="Pfam" id="PF02656">
    <property type="entry name" value="DUF202"/>
    <property type="match status" value="1"/>
</dbReference>
<feature type="transmembrane region" description="Helical" evidence="7">
    <location>
        <begin position="143"/>
        <end position="164"/>
    </location>
</feature>
<evidence type="ECO:0000256" key="3">
    <source>
        <dbReference type="ARBA" id="ARBA00022692"/>
    </source>
</evidence>
<evidence type="ECO:0000256" key="7">
    <source>
        <dbReference type="SAM" id="Phobius"/>
    </source>
</evidence>
<evidence type="ECO:0000256" key="2">
    <source>
        <dbReference type="ARBA" id="ARBA00022475"/>
    </source>
</evidence>
<feature type="transmembrane region" description="Helical" evidence="7">
    <location>
        <begin position="185"/>
        <end position="205"/>
    </location>
</feature>
<proteinExistence type="predicted"/>
<reference evidence="9 10" key="1">
    <citation type="submission" date="2018-03" db="EMBL/GenBank/DDBJ databases">
        <title>Candida pseudohaemulonii genome assembly and annotation.</title>
        <authorList>
            <person name="Munoz J.F."/>
            <person name="Gade L.G."/>
            <person name="Chow N.A."/>
            <person name="Litvintseva A.P."/>
            <person name="Loparev V.N."/>
            <person name="Cuomo C.A."/>
        </authorList>
    </citation>
    <scope>NUCLEOTIDE SEQUENCE [LARGE SCALE GENOMIC DNA]</scope>
    <source>
        <strain evidence="9 10">B12108</strain>
    </source>
</reference>
<evidence type="ECO:0000256" key="6">
    <source>
        <dbReference type="SAM" id="MobiDB-lite"/>
    </source>
</evidence>
<gene>
    <name evidence="9" type="ORF">C7M61_005098</name>
</gene>
<evidence type="ECO:0000256" key="1">
    <source>
        <dbReference type="ARBA" id="ARBA00004651"/>
    </source>
</evidence>
<name>A0A2P7YD57_9ASCO</name>
<accession>A0A2P7YD57</accession>
<feature type="domain" description="DUF202" evidence="8">
    <location>
        <begin position="90"/>
        <end position="169"/>
    </location>
</feature>
<dbReference type="InterPro" id="IPR052053">
    <property type="entry name" value="IM_YidH-like"/>
</dbReference>
<keyword evidence="2" id="KW-1003">Cell membrane</keyword>
<dbReference type="VEuPathDB" id="FungiDB:C7M61_005098"/>
<dbReference type="EMBL" id="PYFQ01000021">
    <property type="protein sequence ID" value="PSK33906.1"/>
    <property type="molecule type" value="Genomic_DNA"/>
</dbReference>
<evidence type="ECO:0000259" key="8">
    <source>
        <dbReference type="Pfam" id="PF02656"/>
    </source>
</evidence>
<protein>
    <recommendedName>
        <fullName evidence="8">DUF202 domain-containing protein</fullName>
    </recommendedName>
</protein>
<feature type="transmembrane region" description="Helical" evidence="7">
    <location>
        <begin position="102"/>
        <end position="123"/>
    </location>
</feature>
<sequence length="211" mass="23602">MSARELRSPQRGRPSVIASYTSRLNSPFRSDSIASESQSDTEITAFQPRPSPLRNPTQNSQNAPQPNPEQPKRRWFPALKVLEITLSEPRDVLQSERTLLSFVRFSTALYFAATGMVMGFHLRTSGKEHGLLPKLHNGVFNKTMAGILILLAFATLIISGINYFRTVRRYSQKRIHTYGFNNATMIVCVTAVVLTLIGINVALIVERLVDA</sequence>
<evidence type="ECO:0000313" key="10">
    <source>
        <dbReference type="Proteomes" id="UP000241107"/>
    </source>
</evidence>
<evidence type="ECO:0000313" key="9">
    <source>
        <dbReference type="EMBL" id="PSK33906.1"/>
    </source>
</evidence>
<dbReference type="Proteomes" id="UP000241107">
    <property type="component" value="Unassembled WGS sequence"/>
</dbReference>
<comment type="subcellular location">
    <subcellularLocation>
        <location evidence="1">Cell membrane</location>
        <topology evidence="1">Multi-pass membrane protein</topology>
    </subcellularLocation>
</comment>
<dbReference type="InterPro" id="IPR003807">
    <property type="entry name" value="DUF202"/>
</dbReference>
<keyword evidence="3 7" id="KW-0812">Transmembrane</keyword>
<dbReference type="PANTHER" id="PTHR34187:SF2">
    <property type="entry name" value="DUF202 DOMAIN-CONTAINING PROTEIN"/>
    <property type="match status" value="1"/>
</dbReference>
<keyword evidence="10" id="KW-1185">Reference proteome</keyword>
<evidence type="ECO:0000256" key="4">
    <source>
        <dbReference type="ARBA" id="ARBA00022989"/>
    </source>
</evidence>
<keyword evidence="4 7" id="KW-1133">Transmembrane helix</keyword>
<feature type="compositionally biased region" description="Polar residues" evidence="6">
    <location>
        <begin position="54"/>
        <end position="64"/>
    </location>
</feature>
<feature type="region of interest" description="Disordered" evidence="6">
    <location>
        <begin position="1"/>
        <end position="72"/>
    </location>
</feature>
<evidence type="ECO:0000256" key="5">
    <source>
        <dbReference type="ARBA" id="ARBA00023136"/>
    </source>
</evidence>
<organism evidence="9 10">
    <name type="scientific">Candidozyma pseudohaemuli</name>
    <dbReference type="NCBI Taxonomy" id="418784"/>
    <lineage>
        <taxon>Eukaryota</taxon>
        <taxon>Fungi</taxon>
        <taxon>Dikarya</taxon>
        <taxon>Ascomycota</taxon>
        <taxon>Saccharomycotina</taxon>
        <taxon>Pichiomycetes</taxon>
        <taxon>Metschnikowiaceae</taxon>
        <taxon>Candidozyma</taxon>
    </lineage>
</organism>
<dbReference type="PANTHER" id="PTHR34187">
    <property type="entry name" value="FGR18P"/>
    <property type="match status" value="1"/>
</dbReference>
<dbReference type="GeneID" id="36568485"/>
<comment type="caution">
    <text evidence="9">The sequence shown here is derived from an EMBL/GenBank/DDBJ whole genome shotgun (WGS) entry which is preliminary data.</text>
</comment>
<dbReference type="RefSeq" id="XP_024711472.1">
    <property type="nucleotide sequence ID" value="XM_024860410.1"/>
</dbReference>
<keyword evidence="5 7" id="KW-0472">Membrane</keyword>